<evidence type="ECO:0000256" key="1">
    <source>
        <dbReference type="SAM" id="MobiDB-lite"/>
    </source>
</evidence>
<dbReference type="HOGENOM" id="CLU_1611624_0_0_1"/>
<dbReference type="OrthoDB" id="10645849at2759"/>
<organism evidence="2 3">
    <name type="scientific">Pycnoporus cinnabarinus</name>
    <name type="common">Cinnabar-red polypore</name>
    <name type="synonym">Trametes cinnabarina</name>
    <dbReference type="NCBI Taxonomy" id="5643"/>
    <lineage>
        <taxon>Eukaryota</taxon>
        <taxon>Fungi</taxon>
        <taxon>Dikarya</taxon>
        <taxon>Basidiomycota</taxon>
        <taxon>Agaricomycotina</taxon>
        <taxon>Agaricomycetes</taxon>
        <taxon>Polyporales</taxon>
        <taxon>Polyporaceae</taxon>
        <taxon>Trametes</taxon>
    </lineage>
</organism>
<feature type="compositionally biased region" description="Polar residues" evidence="1">
    <location>
        <begin position="156"/>
        <end position="165"/>
    </location>
</feature>
<dbReference type="EMBL" id="CCBP010000124">
    <property type="protein sequence ID" value="CDO73953.1"/>
    <property type="molecule type" value="Genomic_DNA"/>
</dbReference>
<accession>A0A060SNE6</accession>
<protein>
    <submittedName>
        <fullName evidence="2">Uncharacterized protein</fullName>
    </submittedName>
</protein>
<comment type="caution">
    <text evidence="2">The sequence shown here is derived from an EMBL/GenBank/DDBJ whole genome shotgun (WGS) entry which is preliminary data.</text>
</comment>
<dbReference type="AlphaFoldDB" id="A0A060SNE6"/>
<proteinExistence type="predicted"/>
<evidence type="ECO:0000313" key="2">
    <source>
        <dbReference type="EMBL" id="CDO73953.1"/>
    </source>
</evidence>
<dbReference type="Proteomes" id="UP000029665">
    <property type="component" value="Unassembled WGS sequence"/>
</dbReference>
<feature type="region of interest" description="Disordered" evidence="1">
    <location>
        <begin position="1"/>
        <end position="52"/>
    </location>
</feature>
<keyword evidence="3" id="KW-1185">Reference proteome</keyword>
<name>A0A060SNE6_PYCCI</name>
<gene>
    <name evidence="2" type="ORF">BN946_scf185016.g110</name>
</gene>
<reference evidence="2" key="1">
    <citation type="submission" date="2014-01" db="EMBL/GenBank/DDBJ databases">
        <title>The genome of the white-rot fungus Pycnoporus cinnabarinus: a basidiomycete model with a versatile arsenal for lignocellulosic biomass breakdown.</title>
        <authorList>
            <person name="Levasseur A."/>
            <person name="Lomascolo A."/>
            <person name="Ruiz-Duenas F.J."/>
            <person name="Uzan E."/>
            <person name="Piumi F."/>
            <person name="Kues U."/>
            <person name="Ram A.F.J."/>
            <person name="Murat C."/>
            <person name="Haon M."/>
            <person name="Benoit I."/>
            <person name="Arfi Y."/>
            <person name="Chevret D."/>
            <person name="Drula E."/>
            <person name="Kwon M.J."/>
            <person name="Gouret P."/>
            <person name="Lesage-Meessen L."/>
            <person name="Lombard V."/>
            <person name="Mariette J."/>
            <person name="Noirot C."/>
            <person name="Park J."/>
            <person name="Patyshakuliyeva A."/>
            <person name="Wieneger R.A.B."/>
            <person name="Wosten H.A.B."/>
            <person name="Martin F."/>
            <person name="Coutinho P.M."/>
            <person name="de Vries R."/>
            <person name="Martinez A.T."/>
            <person name="Klopp C."/>
            <person name="Pontarotti P."/>
            <person name="Henrissat B."/>
            <person name="Record E."/>
        </authorList>
    </citation>
    <scope>NUCLEOTIDE SEQUENCE [LARGE SCALE GENOMIC DNA]</scope>
    <source>
        <strain evidence="2">BRFM137</strain>
    </source>
</reference>
<feature type="region of interest" description="Disordered" evidence="1">
    <location>
        <begin position="97"/>
        <end position="165"/>
    </location>
</feature>
<sequence length="165" mass="17991">MVHGDAPGRLGGLHLVPAPQTRPHRTADAGASHANGHRHRVPGSGLPPPTERYADVLERVRHSSKKWATPDAFSTGYSCIGQQEFRAVAQVLREWREKEAERADKPKRKRTPSSLDGEETDPPSDYSSDSSIATVRARSAAKRVRPNVPRSPPRETASTFAGASQ</sequence>
<evidence type="ECO:0000313" key="3">
    <source>
        <dbReference type="Proteomes" id="UP000029665"/>
    </source>
</evidence>